<proteinExistence type="predicted"/>
<dbReference type="Pfam" id="PF12937">
    <property type="entry name" value="F-box-like"/>
    <property type="match status" value="1"/>
</dbReference>
<dbReference type="Proteomes" id="UP000014254">
    <property type="component" value="Unassembled WGS sequence"/>
</dbReference>
<reference evidence="3" key="1">
    <citation type="submission" date="2013-05" db="EMBL/GenBank/DDBJ databases">
        <title>The Genome sequence of Mucor circinelloides f. circinelloides 1006PhL.</title>
        <authorList>
            <consortium name="The Broad Institute Genomics Platform"/>
            <person name="Cuomo C."/>
            <person name="Earl A."/>
            <person name="Findley K."/>
            <person name="Lee S.C."/>
            <person name="Walker B."/>
            <person name="Young S."/>
            <person name="Zeng Q."/>
            <person name="Gargeya S."/>
            <person name="Fitzgerald M."/>
            <person name="Haas B."/>
            <person name="Abouelleil A."/>
            <person name="Allen A.W."/>
            <person name="Alvarado L."/>
            <person name="Arachchi H.M."/>
            <person name="Berlin A.M."/>
            <person name="Chapman S.B."/>
            <person name="Gainer-Dewar J."/>
            <person name="Goldberg J."/>
            <person name="Griggs A."/>
            <person name="Gujja S."/>
            <person name="Hansen M."/>
            <person name="Howarth C."/>
            <person name="Imamovic A."/>
            <person name="Ireland A."/>
            <person name="Larimer J."/>
            <person name="McCowan C."/>
            <person name="Murphy C."/>
            <person name="Pearson M."/>
            <person name="Poon T.W."/>
            <person name="Priest M."/>
            <person name="Roberts A."/>
            <person name="Saif S."/>
            <person name="Shea T."/>
            <person name="Sisk P."/>
            <person name="Sykes S."/>
            <person name="Wortman J."/>
            <person name="Nusbaum C."/>
            <person name="Birren B."/>
        </authorList>
    </citation>
    <scope>NUCLEOTIDE SEQUENCE [LARGE SCALE GENOMIC DNA]</scope>
    <source>
        <strain evidence="3">1006PhL</strain>
    </source>
</reference>
<dbReference type="InterPro" id="IPR001810">
    <property type="entry name" value="F-box_dom"/>
</dbReference>
<dbReference type="VEuPathDB" id="FungiDB:HMPREF1544_00610"/>
<evidence type="ECO:0000313" key="3">
    <source>
        <dbReference type="Proteomes" id="UP000014254"/>
    </source>
</evidence>
<organism evidence="2 3">
    <name type="scientific">Mucor circinelloides f. circinelloides (strain 1006PhL)</name>
    <name type="common">Mucormycosis agent</name>
    <name type="synonym">Calyptromyces circinelloides</name>
    <dbReference type="NCBI Taxonomy" id="1220926"/>
    <lineage>
        <taxon>Eukaryota</taxon>
        <taxon>Fungi</taxon>
        <taxon>Fungi incertae sedis</taxon>
        <taxon>Mucoromycota</taxon>
        <taxon>Mucoromycotina</taxon>
        <taxon>Mucoromycetes</taxon>
        <taxon>Mucorales</taxon>
        <taxon>Mucorineae</taxon>
        <taxon>Mucoraceae</taxon>
        <taxon>Mucor</taxon>
    </lineage>
</organism>
<evidence type="ECO:0000313" key="2">
    <source>
        <dbReference type="EMBL" id="EPB92597.1"/>
    </source>
</evidence>
<name>S2JVX6_MUCC1</name>
<accession>S2JVX6</accession>
<keyword evidence="3" id="KW-1185">Reference proteome</keyword>
<sequence length="619" mass="71041">MKLPKELLEKVFISGAVTKKDLLQLLLTCKSWSAIAEKVLYKAIDLGDEELYSVDPSVPLAAANRAKLLIRTLTLPNNYSRFWIQTINLGWMLSFYDFDYSSQDPHISIALLAHLCPNICNITTESMTPDFYKFLTQSHRDGYLQHLQYICCPGYDLLLYNKHLWDSYNAMLQEFKNCIRNVLVIDPSDNGFPTTISHPMERLITTPDDLRMFPNIESLRVLEYSRMKLHQLDKYIQQSLSQLKLIEIQMNDTFGIQDQGSVVISVVQPQHRINQLDIMFNEPISQDDIVCMMQNYSSLEDLCFAVNGPMYDSPNLIDKTTIYQFLEYLFKIPVVDFGEIHLDIDGISELVQFIARSIQVKTVRLSALDPFNGDQALISLQHKLMCRKAASDRNEQIKTTACKFEVVLILDETSMLFSRILSAFKSEGVEKLILGPQYIQDNSLPLQITQDLIDIILDNYQLLNSLIFTLVEFPENDSSAPTAPGEKKHLDLLSFQECVITPTYLSELSRRFEYVNELRYLDSEVNQYYLNSENAKISIHMPYTTFNIIDFKFPAIRPYLIKITTATTSIGIKTSREQGLARLSMEDFIQFENANDTYQVDMICNAVSTVSTIYGSFEV</sequence>
<protein>
    <recommendedName>
        <fullName evidence="1">F-box domain-containing protein</fullName>
    </recommendedName>
</protein>
<dbReference type="OMA" id="FWIQTIN"/>
<gene>
    <name evidence="2" type="ORF">HMPREF1544_00610</name>
</gene>
<dbReference type="OrthoDB" id="2285474at2759"/>
<dbReference type="AlphaFoldDB" id="S2JVX6"/>
<dbReference type="EMBL" id="KE123899">
    <property type="protein sequence ID" value="EPB92597.1"/>
    <property type="molecule type" value="Genomic_DNA"/>
</dbReference>
<evidence type="ECO:0000259" key="1">
    <source>
        <dbReference type="Pfam" id="PF12937"/>
    </source>
</evidence>
<feature type="domain" description="F-box" evidence="1">
    <location>
        <begin position="2"/>
        <end position="45"/>
    </location>
</feature>
<dbReference type="InParanoid" id="S2JVX6"/>
<dbReference type="CDD" id="cd09917">
    <property type="entry name" value="F-box_SF"/>
    <property type="match status" value="1"/>
</dbReference>